<keyword evidence="4" id="KW-0539">Nucleus</keyword>
<evidence type="ECO:0000256" key="1">
    <source>
        <dbReference type="ARBA" id="ARBA00004123"/>
    </source>
</evidence>
<dbReference type="WBParaSite" id="PSAMB.scaffold507size54856.g6488.t1">
    <property type="protein sequence ID" value="PSAMB.scaffold507size54856.g6488.t1"/>
    <property type="gene ID" value="PSAMB.scaffold507size54856.g6488"/>
</dbReference>
<dbReference type="GO" id="GO:0016251">
    <property type="term" value="F:RNA polymerase II general transcription initiation factor activity"/>
    <property type="evidence" value="ECO:0007669"/>
    <property type="project" value="TreeGrafter"/>
</dbReference>
<comment type="similarity">
    <text evidence="2">Belongs to the NC2 beta/DR1 family.</text>
</comment>
<comment type="subcellular location">
    <subcellularLocation>
        <location evidence="1">Nucleus</location>
    </subcellularLocation>
</comment>
<keyword evidence="9" id="KW-1185">Reference proteome</keyword>
<dbReference type="GO" id="GO:0017025">
    <property type="term" value="F:TBP-class protein binding"/>
    <property type="evidence" value="ECO:0007669"/>
    <property type="project" value="TreeGrafter"/>
</dbReference>
<sequence>MADDECDVGLPQKGLNLIIKEVIPDVRIANESRDLLNQCCVEFIKHLSVEAQRISAHDRRKTIYHEHVQKALENLGFPPDYNEAADSVLDECKKAAQIRLKRKNSRLEKCGIPEEQLYQIQQQLIEKARAEQADAQASQVAEFHQLLLRQQSESSTSTGGEQETAPGDLDEDYDVE</sequence>
<accession>A0A914WQY1</accession>
<dbReference type="Proteomes" id="UP000887566">
    <property type="component" value="Unplaced"/>
</dbReference>
<evidence type="ECO:0000313" key="9">
    <source>
        <dbReference type="Proteomes" id="UP000887566"/>
    </source>
</evidence>
<organism evidence="9 10">
    <name type="scientific">Plectus sambesii</name>
    <dbReference type="NCBI Taxonomy" id="2011161"/>
    <lineage>
        <taxon>Eukaryota</taxon>
        <taxon>Metazoa</taxon>
        <taxon>Ecdysozoa</taxon>
        <taxon>Nematoda</taxon>
        <taxon>Chromadorea</taxon>
        <taxon>Plectida</taxon>
        <taxon>Plectina</taxon>
        <taxon>Plectoidea</taxon>
        <taxon>Plectidae</taxon>
        <taxon>Plectus</taxon>
    </lineage>
</organism>
<dbReference type="Gene3D" id="1.10.20.10">
    <property type="entry name" value="Histone, subunit A"/>
    <property type="match status" value="1"/>
</dbReference>
<evidence type="ECO:0000256" key="7">
    <source>
        <dbReference type="SAM" id="MobiDB-lite"/>
    </source>
</evidence>
<dbReference type="GO" id="GO:0000122">
    <property type="term" value="P:negative regulation of transcription by RNA polymerase II"/>
    <property type="evidence" value="ECO:0007669"/>
    <property type="project" value="InterPro"/>
</dbReference>
<evidence type="ECO:0000256" key="2">
    <source>
        <dbReference type="ARBA" id="ARBA00009245"/>
    </source>
</evidence>
<feature type="compositionally biased region" description="Low complexity" evidence="7">
    <location>
        <begin position="150"/>
        <end position="164"/>
    </location>
</feature>
<evidence type="ECO:0000256" key="3">
    <source>
        <dbReference type="ARBA" id="ARBA00018742"/>
    </source>
</evidence>
<dbReference type="SUPFAM" id="SSF47113">
    <property type="entry name" value="Histone-fold"/>
    <property type="match status" value="1"/>
</dbReference>
<dbReference type="GO" id="GO:0046982">
    <property type="term" value="F:protein heterodimerization activity"/>
    <property type="evidence" value="ECO:0007669"/>
    <property type="project" value="InterPro"/>
</dbReference>
<dbReference type="AlphaFoldDB" id="A0A914WQY1"/>
<dbReference type="InterPro" id="IPR003958">
    <property type="entry name" value="CBFA_NFYB_domain"/>
</dbReference>
<evidence type="ECO:0000313" key="10">
    <source>
        <dbReference type="WBParaSite" id="PSAMB.scaffold507size54856.g6488.t1"/>
    </source>
</evidence>
<protein>
    <recommendedName>
        <fullName evidence="3">Protein Dr1</fullName>
    </recommendedName>
    <alternativeName>
        <fullName evidence="6">Down-regulator of transcription 1</fullName>
    </alternativeName>
    <alternativeName>
        <fullName evidence="5">Negative cofactor 2-beta</fullName>
    </alternativeName>
</protein>
<feature type="region of interest" description="Disordered" evidence="7">
    <location>
        <begin position="146"/>
        <end position="176"/>
    </location>
</feature>
<evidence type="ECO:0000256" key="5">
    <source>
        <dbReference type="ARBA" id="ARBA00030451"/>
    </source>
</evidence>
<dbReference type="GO" id="GO:0017054">
    <property type="term" value="C:negative cofactor 2 complex"/>
    <property type="evidence" value="ECO:0007669"/>
    <property type="project" value="InterPro"/>
</dbReference>
<dbReference type="InterPro" id="IPR042225">
    <property type="entry name" value="Ncb2"/>
</dbReference>
<proteinExistence type="inferred from homology"/>
<evidence type="ECO:0000259" key="8">
    <source>
        <dbReference type="Pfam" id="PF00808"/>
    </source>
</evidence>
<evidence type="ECO:0000256" key="6">
    <source>
        <dbReference type="ARBA" id="ARBA00032651"/>
    </source>
</evidence>
<dbReference type="PANTHER" id="PTHR46138">
    <property type="entry name" value="PROTEIN DR1"/>
    <property type="match status" value="1"/>
</dbReference>
<dbReference type="InterPro" id="IPR009072">
    <property type="entry name" value="Histone-fold"/>
</dbReference>
<name>A0A914WQY1_9BILA</name>
<reference evidence="10" key="1">
    <citation type="submission" date="2022-11" db="UniProtKB">
        <authorList>
            <consortium name="WormBaseParasite"/>
        </authorList>
    </citation>
    <scope>IDENTIFICATION</scope>
</reference>
<dbReference type="CDD" id="cd22905">
    <property type="entry name" value="HFD_Dr1"/>
    <property type="match status" value="1"/>
</dbReference>
<feature type="domain" description="Transcription factor CBF/NF-Y/archaeal histone" evidence="8">
    <location>
        <begin position="10"/>
        <end position="72"/>
    </location>
</feature>
<dbReference type="GO" id="GO:0051123">
    <property type="term" value="P:RNA polymerase II preinitiation complex assembly"/>
    <property type="evidence" value="ECO:0007669"/>
    <property type="project" value="TreeGrafter"/>
</dbReference>
<dbReference type="Pfam" id="PF00808">
    <property type="entry name" value="CBFD_NFYB_HMF"/>
    <property type="match status" value="1"/>
</dbReference>
<dbReference type="PANTHER" id="PTHR46138:SF1">
    <property type="entry name" value="PROTEIN DR1"/>
    <property type="match status" value="1"/>
</dbReference>
<evidence type="ECO:0000256" key="4">
    <source>
        <dbReference type="ARBA" id="ARBA00023242"/>
    </source>
</evidence>